<dbReference type="OrthoDB" id="433681at2"/>
<keyword evidence="2 5" id="KW-0808">Transferase</keyword>
<evidence type="ECO:0000259" key="3">
    <source>
        <dbReference type="Pfam" id="PF00534"/>
    </source>
</evidence>
<dbReference type="InterPro" id="IPR001296">
    <property type="entry name" value="Glyco_trans_1"/>
</dbReference>
<gene>
    <name evidence="5" type="ORF">SAMN02745206_00156</name>
</gene>
<evidence type="ECO:0000313" key="5">
    <source>
        <dbReference type="EMBL" id="SHE34320.1"/>
    </source>
</evidence>
<accession>A0A1M4SQ30</accession>
<evidence type="ECO:0000256" key="1">
    <source>
        <dbReference type="ARBA" id="ARBA00022676"/>
    </source>
</evidence>
<dbReference type="PANTHER" id="PTHR12526:SF510">
    <property type="entry name" value="D-INOSITOL 3-PHOSPHATE GLYCOSYLTRANSFERASE"/>
    <property type="match status" value="1"/>
</dbReference>
<dbReference type="Proteomes" id="UP000184076">
    <property type="component" value="Unassembled WGS sequence"/>
</dbReference>
<dbReference type="GO" id="GO:0016757">
    <property type="term" value="F:glycosyltransferase activity"/>
    <property type="evidence" value="ECO:0007669"/>
    <property type="project" value="UniProtKB-KW"/>
</dbReference>
<keyword evidence="1" id="KW-0328">Glycosyltransferase</keyword>
<feature type="domain" description="Glycosyl transferase family 1" evidence="3">
    <location>
        <begin position="200"/>
        <end position="320"/>
    </location>
</feature>
<evidence type="ECO:0000256" key="2">
    <source>
        <dbReference type="ARBA" id="ARBA00022679"/>
    </source>
</evidence>
<dbReference type="Gene3D" id="3.40.50.2000">
    <property type="entry name" value="Glycogen Phosphorylase B"/>
    <property type="match status" value="2"/>
</dbReference>
<feature type="domain" description="Glycosyltransferase subfamily 4-like N-terminal" evidence="4">
    <location>
        <begin position="19"/>
        <end position="176"/>
    </location>
</feature>
<dbReference type="STRING" id="1121391.SAMN02745206_00156"/>
<dbReference type="CDD" id="cd03801">
    <property type="entry name" value="GT4_PimA-like"/>
    <property type="match status" value="1"/>
</dbReference>
<dbReference type="AlphaFoldDB" id="A0A1M4SQ30"/>
<dbReference type="SUPFAM" id="SSF53756">
    <property type="entry name" value="UDP-Glycosyltransferase/glycogen phosphorylase"/>
    <property type="match status" value="1"/>
</dbReference>
<dbReference type="RefSeq" id="WP_073036009.1">
    <property type="nucleotide sequence ID" value="NZ_FQVB01000003.1"/>
</dbReference>
<reference evidence="6" key="1">
    <citation type="submission" date="2016-11" db="EMBL/GenBank/DDBJ databases">
        <authorList>
            <person name="Varghese N."/>
            <person name="Submissions S."/>
        </authorList>
    </citation>
    <scope>NUCLEOTIDE SEQUENCE [LARGE SCALE GENOMIC DNA]</scope>
    <source>
        <strain evidence="6">DSM 9756</strain>
    </source>
</reference>
<name>A0A1M4SQ30_9BACT</name>
<dbReference type="InterPro" id="IPR028098">
    <property type="entry name" value="Glyco_trans_4-like_N"/>
</dbReference>
<dbReference type="Pfam" id="PF13439">
    <property type="entry name" value="Glyco_transf_4"/>
    <property type="match status" value="1"/>
</dbReference>
<dbReference type="EMBL" id="FQVB01000003">
    <property type="protein sequence ID" value="SHE34320.1"/>
    <property type="molecule type" value="Genomic_DNA"/>
</dbReference>
<dbReference type="PANTHER" id="PTHR12526">
    <property type="entry name" value="GLYCOSYLTRANSFERASE"/>
    <property type="match status" value="1"/>
</dbReference>
<evidence type="ECO:0000259" key="4">
    <source>
        <dbReference type="Pfam" id="PF13439"/>
    </source>
</evidence>
<dbReference type="Pfam" id="PF00534">
    <property type="entry name" value="Glycos_transf_1"/>
    <property type="match status" value="1"/>
</dbReference>
<keyword evidence="6" id="KW-1185">Reference proteome</keyword>
<protein>
    <submittedName>
        <fullName evidence="5">Glycosyltransferase involved in cell wall bisynthesis</fullName>
    </submittedName>
</protein>
<proteinExistence type="predicted"/>
<evidence type="ECO:0000313" key="6">
    <source>
        <dbReference type="Proteomes" id="UP000184076"/>
    </source>
</evidence>
<organism evidence="5 6">
    <name type="scientific">Desulfacinum infernum DSM 9756</name>
    <dbReference type="NCBI Taxonomy" id="1121391"/>
    <lineage>
        <taxon>Bacteria</taxon>
        <taxon>Pseudomonadati</taxon>
        <taxon>Thermodesulfobacteriota</taxon>
        <taxon>Syntrophobacteria</taxon>
        <taxon>Syntrophobacterales</taxon>
        <taxon>Syntrophobacteraceae</taxon>
        <taxon>Desulfacinum</taxon>
    </lineage>
</organism>
<sequence length="407" mass="45538">MSDEKEFVDIAHFVSLRKVGGVERCYAELINTPLSAPVRHHTILPRPKIARPLAAPISAGSSSIQSLKRWGRLPLPAHPRFLRAKNTRRIFQRIRPHAVLFWNTPTGILLYGMETIQAPAVYYEHGASWYKNDAAVMRKALGRFRAIIANSRAAKRVIELRWGERYGGKTRVCLNAVRPGCVPSPGGPRELPVGRPVRLGIAGRLEPVKGFPLIFHALARLKRSGIFPELHMAGTGSERHRLQSLAHELGVEKQVHFWGFQENINPFFSSIDIFLCPSLREPFGLVCVEAMAHGIPVIASRIDGLGEVVVHGRTGLLVDPLLPVSQYPRYGGVREGLPPFAYDPLTDTLSELRFPDPEALAAAVRCLVEDPDTYKQMSEEAQKVCRENFRFQSYAEKLQNTLFTCMD</sequence>